<dbReference type="Gene3D" id="1.10.287.70">
    <property type="match status" value="1"/>
</dbReference>
<organism evidence="10 11">
    <name type="scientific">Neotoma lepida</name>
    <name type="common">Desert woodrat</name>
    <dbReference type="NCBI Taxonomy" id="56216"/>
    <lineage>
        <taxon>Eukaryota</taxon>
        <taxon>Metazoa</taxon>
        <taxon>Chordata</taxon>
        <taxon>Craniata</taxon>
        <taxon>Vertebrata</taxon>
        <taxon>Euteleostomi</taxon>
        <taxon>Mammalia</taxon>
        <taxon>Eutheria</taxon>
        <taxon>Euarchontoglires</taxon>
        <taxon>Glires</taxon>
        <taxon>Rodentia</taxon>
        <taxon>Myomorpha</taxon>
        <taxon>Muroidea</taxon>
        <taxon>Cricetidae</taxon>
        <taxon>Neotominae</taxon>
        <taxon>Neotoma</taxon>
    </lineage>
</organism>
<gene>
    <name evidence="10" type="ORF">A6R68_14197</name>
</gene>
<evidence type="ECO:0000256" key="9">
    <source>
        <dbReference type="ARBA" id="ARBA00036634"/>
    </source>
</evidence>
<reference evidence="10 11" key="1">
    <citation type="submission" date="2016-06" db="EMBL/GenBank/DDBJ databases">
        <title>The Draft Genome Sequence and Annotation of the Desert Woodrat Neotoma lepida.</title>
        <authorList>
            <person name="Campbell M."/>
            <person name="Oakeson K.F."/>
            <person name="Yandell M."/>
            <person name="Halpert J.R."/>
            <person name="Dearing D."/>
        </authorList>
    </citation>
    <scope>NUCLEOTIDE SEQUENCE [LARGE SCALE GENOMIC DNA]</scope>
    <source>
        <strain evidence="10">417</strain>
        <tissue evidence="10">Liver</tissue>
    </source>
</reference>
<evidence type="ECO:0000256" key="7">
    <source>
        <dbReference type="ARBA" id="ARBA00023180"/>
    </source>
</evidence>
<evidence type="ECO:0000256" key="1">
    <source>
        <dbReference type="ARBA" id="ARBA00022448"/>
    </source>
</evidence>
<keyword evidence="7" id="KW-0325">Glycoprotein</keyword>
<evidence type="ECO:0000256" key="2">
    <source>
        <dbReference type="ARBA" id="ARBA00022553"/>
    </source>
</evidence>
<dbReference type="AlphaFoldDB" id="A0A1A6HBH7"/>
<dbReference type="PANTHER" id="PTHR45628">
    <property type="entry name" value="VOLTAGE-DEPENDENT CALCIUM CHANNEL TYPE A SUBUNIT ALPHA-1"/>
    <property type="match status" value="1"/>
</dbReference>
<evidence type="ECO:0000256" key="4">
    <source>
        <dbReference type="ARBA" id="ARBA00022882"/>
    </source>
</evidence>
<evidence type="ECO:0000256" key="5">
    <source>
        <dbReference type="ARBA" id="ARBA00023065"/>
    </source>
</evidence>
<dbReference type="OrthoDB" id="431720at2759"/>
<comment type="catalytic activity">
    <reaction evidence="9">
        <text>Ca(2+)(in) = Ca(2+)(out)</text>
        <dbReference type="Rhea" id="RHEA:29671"/>
        <dbReference type="ChEBI" id="CHEBI:29108"/>
    </reaction>
</comment>
<evidence type="ECO:0000256" key="6">
    <source>
        <dbReference type="ARBA" id="ARBA00023157"/>
    </source>
</evidence>
<comment type="caution">
    <text evidence="10">The sequence shown here is derived from an EMBL/GenBank/DDBJ whole genome shotgun (WGS) entry which is preliminary data.</text>
</comment>
<keyword evidence="3" id="KW-0677">Repeat</keyword>
<sequence>GKLYTCSDSSKQTEAECKGNYITYKDGEVDHPIIQPRSWENSKFDFDNVLAAMMALFTVSTFEGWPE</sequence>
<feature type="non-terminal residue" evidence="10">
    <location>
        <position position="1"/>
    </location>
</feature>
<protein>
    <recommendedName>
        <fullName evidence="12">Ion transport domain-containing protein</fullName>
    </recommendedName>
</protein>
<keyword evidence="4" id="KW-0851">Voltage-gated channel</keyword>
<accession>A0A1A6HBH7</accession>
<dbReference type="GO" id="GO:0008331">
    <property type="term" value="F:high voltage-gated calcium channel activity"/>
    <property type="evidence" value="ECO:0007669"/>
    <property type="project" value="TreeGrafter"/>
</dbReference>
<dbReference type="STRING" id="56216.A0A1A6HBH7"/>
<dbReference type="InterPro" id="IPR050599">
    <property type="entry name" value="VDCC_alpha-1_subunit"/>
</dbReference>
<dbReference type="EMBL" id="LZPO01042223">
    <property type="protein sequence ID" value="OBS75265.1"/>
    <property type="molecule type" value="Genomic_DNA"/>
</dbReference>
<evidence type="ECO:0000313" key="10">
    <source>
        <dbReference type="EMBL" id="OBS75265.1"/>
    </source>
</evidence>
<dbReference type="GO" id="GO:0098703">
    <property type="term" value="P:calcium ion import across plasma membrane"/>
    <property type="evidence" value="ECO:0007669"/>
    <property type="project" value="TreeGrafter"/>
</dbReference>
<keyword evidence="2" id="KW-0597">Phosphoprotein</keyword>
<keyword evidence="11" id="KW-1185">Reference proteome</keyword>
<keyword evidence="5" id="KW-0406">Ion transport</keyword>
<evidence type="ECO:0008006" key="12">
    <source>
        <dbReference type="Google" id="ProtNLM"/>
    </source>
</evidence>
<keyword evidence="1" id="KW-0813">Transport</keyword>
<keyword evidence="6" id="KW-1015">Disulfide bond</keyword>
<evidence type="ECO:0000256" key="8">
    <source>
        <dbReference type="ARBA" id="ARBA00023303"/>
    </source>
</evidence>
<proteinExistence type="predicted"/>
<evidence type="ECO:0000313" key="11">
    <source>
        <dbReference type="Proteomes" id="UP000092124"/>
    </source>
</evidence>
<keyword evidence="8" id="KW-0407">Ion channel</keyword>
<dbReference type="Proteomes" id="UP000092124">
    <property type="component" value="Unassembled WGS sequence"/>
</dbReference>
<evidence type="ECO:0000256" key="3">
    <source>
        <dbReference type="ARBA" id="ARBA00022737"/>
    </source>
</evidence>
<dbReference type="PANTHER" id="PTHR45628:SF10">
    <property type="entry name" value="VOLTAGE-DEPENDENT L-TYPE CALCIUM CHANNEL SUBUNIT ALPHA-1C"/>
    <property type="match status" value="1"/>
</dbReference>
<dbReference type="GO" id="GO:0005891">
    <property type="term" value="C:voltage-gated calcium channel complex"/>
    <property type="evidence" value="ECO:0007669"/>
    <property type="project" value="TreeGrafter"/>
</dbReference>
<name>A0A1A6HBH7_NEOLE</name>